<dbReference type="EC" id="3.5.1.28" evidence="5"/>
<accession>A0A1S7LN16</accession>
<keyword evidence="6" id="KW-0963">Cytoplasm</keyword>
<dbReference type="CDD" id="cd06583">
    <property type="entry name" value="PGRP"/>
    <property type="match status" value="1"/>
</dbReference>
<keyword evidence="10" id="KW-0961">Cell wall biogenesis/degradation</keyword>
<dbReference type="InterPro" id="IPR051206">
    <property type="entry name" value="NAMLAA_amidase_2"/>
</dbReference>
<dbReference type="GO" id="GO:0009254">
    <property type="term" value="P:peptidoglycan turnover"/>
    <property type="evidence" value="ECO:0007669"/>
    <property type="project" value="TreeGrafter"/>
</dbReference>
<keyword evidence="8" id="KW-0378">Hydrolase</keyword>
<comment type="catalytic activity">
    <reaction evidence="1">
        <text>Hydrolyzes the link between N-acetylmuramoyl residues and L-amino acid residues in certain cell-wall glycopeptides.</text>
        <dbReference type="EC" id="3.5.1.28"/>
    </reaction>
</comment>
<dbReference type="AlphaFoldDB" id="A0A1S7LN16"/>
<evidence type="ECO:0000256" key="1">
    <source>
        <dbReference type="ARBA" id="ARBA00001561"/>
    </source>
</evidence>
<organism evidence="14">
    <name type="scientific">Magnetococcus massalia (strain MO-1)</name>
    <dbReference type="NCBI Taxonomy" id="451514"/>
    <lineage>
        <taxon>Bacteria</taxon>
        <taxon>Pseudomonadati</taxon>
        <taxon>Pseudomonadota</taxon>
        <taxon>Magnetococcia</taxon>
        <taxon>Magnetococcales</taxon>
        <taxon>Magnetococcaceae</taxon>
        <taxon>Magnetococcus</taxon>
    </lineage>
</organism>
<evidence type="ECO:0000256" key="8">
    <source>
        <dbReference type="ARBA" id="ARBA00022801"/>
    </source>
</evidence>
<evidence type="ECO:0000256" key="3">
    <source>
        <dbReference type="ARBA" id="ARBA00004496"/>
    </source>
</evidence>
<evidence type="ECO:0000256" key="9">
    <source>
        <dbReference type="ARBA" id="ARBA00022833"/>
    </source>
</evidence>
<evidence type="ECO:0000256" key="10">
    <source>
        <dbReference type="ARBA" id="ARBA00023316"/>
    </source>
</evidence>
<dbReference type="InterPro" id="IPR002502">
    <property type="entry name" value="Amidase_domain"/>
</dbReference>
<name>A0A1S7LN16_MAGMO</name>
<sequence length="217" mass="24426">MLNKGVASATPLHICHLPLLALATTGTCHDCLIAMFRLAPSPHHDERPADCPPELVVIHAISLPPGQFGGPWIDQLFQGTLKAEDDPFFAEICQLRVAAHFLIRRDGEVVQYVPVNRRAWHAGQSSWQGRERCNDFSIGIELEGDEEQPFEPVQYRQLARLIKQLQQQLPSLPADAITSHQAIAPGRKWDPGKQFDWDLFYQQLRRAEAGSWPIQLA</sequence>
<dbReference type="SUPFAM" id="SSF55846">
    <property type="entry name" value="N-acetylmuramoyl-L-alanine amidase-like"/>
    <property type="match status" value="1"/>
</dbReference>
<evidence type="ECO:0000256" key="11">
    <source>
        <dbReference type="ARBA" id="ARBA00039257"/>
    </source>
</evidence>
<evidence type="ECO:0000256" key="7">
    <source>
        <dbReference type="ARBA" id="ARBA00022723"/>
    </source>
</evidence>
<dbReference type="InterPro" id="IPR036505">
    <property type="entry name" value="Amidase/PGRP_sf"/>
</dbReference>
<reference evidence="14" key="1">
    <citation type="submission" date="2015-04" db="EMBL/GenBank/DDBJ databases">
        <authorList>
            <person name="Syromyatnikov M.Y."/>
            <person name="Popov V.N."/>
        </authorList>
    </citation>
    <scope>NUCLEOTIDE SEQUENCE</scope>
    <source>
        <strain evidence="14">MO-1</strain>
    </source>
</reference>
<evidence type="ECO:0000256" key="5">
    <source>
        <dbReference type="ARBA" id="ARBA00011901"/>
    </source>
</evidence>
<dbReference type="PANTHER" id="PTHR30417:SF4">
    <property type="entry name" value="1,6-ANHYDRO-N-ACETYLMURAMYL-L-ALANINE AMIDASE AMPD"/>
    <property type="match status" value="1"/>
</dbReference>
<keyword evidence="9" id="KW-0862">Zinc</keyword>
<dbReference type="SMART" id="SM00644">
    <property type="entry name" value="Ami_2"/>
    <property type="match status" value="1"/>
</dbReference>
<dbReference type="PANTHER" id="PTHR30417">
    <property type="entry name" value="N-ACETYLMURAMOYL-L-ALANINE AMIDASE AMID"/>
    <property type="match status" value="1"/>
</dbReference>
<evidence type="ECO:0000313" key="14">
    <source>
        <dbReference type="EMBL" id="CRH08260.1"/>
    </source>
</evidence>
<feature type="domain" description="N-acetylmuramoyl-L-alanine amidase" evidence="13">
    <location>
        <begin position="41"/>
        <end position="192"/>
    </location>
</feature>
<dbReference type="EMBL" id="LO017727">
    <property type="protein sequence ID" value="CRH08260.1"/>
    <property type="molecule type" value="Genomic_DNA"/>
</dbReference>
<comment type="subcellular location">
    <subcellularLocation>
        <location evidence="3">Cytoplasm</location>
    </subcellularLocation>
</comment>
<gene>
    <name evidence="14" type="ORF">MAGMO_4132</name>
</gene>
<evidence type="ECO:0000256" key="12">
    <source>
        <dbReference type="ARBA" id="ARBA00042615"/>
    </source>
</evidence>
<dbReference type="GO" id="GO:0008745">
    <property type="term" value="F:N-acetylmuramoyl-L-alanine amidase activity"/>
    <property type="evidence" value="ECO:0007669"/>
    <property type="project" value="UniProtKB-EC"/>
</dbReference>
<dbReference type="GO" id="GO:0071555">
    <property type="term" value="P:cell wall organization"/>
    <property type="evidence" value="ECO:0007669"/>
    <property type="project" value="UniProtKB-KW"/>
</dbReference>
<keyword evidence="7" id="KW-0479">Metal-binding</keyword>
<dbReference type="Pfam" id="PF01510">
    <property type="entry name" value="Amidase_2"/>
    <property type="match status" value="1"/>
</dbReference>
<dbReference type="Gene3D" id="3.40.80.10">
    <property type="entry name" value="Peptidoglycan recognition protein-like"/>
    <property type="match status" value="1"/>
</dbReference>
<dbReference type="NCBIfam" id="NF008758">
    <property type="entry name" value="PRK11789.1"/>
    <property type="match status" value="1"/>
</dbReference>
<evidence type="ECO:0000256" key="2">
    <source>
        <dbReference type="ARBA" id="ARBA00001947"/>
    </source>
</evidence>
<dbReference type="GO" id="GO:0005737">
    <property type="term" value="C:cytoplasm"/>
    <property type="evidence" value="ECO:0007669"/>
    <property type="project" value="UniProtKB-SubCell"/>
</dbReference>
<evidence type="ECO:0000259" key="13">
    <source>
        <dbReference type="SMART" id="SM00644"/>
    </source>
</evidence>
<dbReference type="GO" id="GO:0009253">
    <property type="term" value="P:peptidoglycan catabolic process"/>
    <property type="evidence" value="ECO:0007669"/>
    <property type="project" value="InterPro"/>
</dbReference>
<protein>
    <recommendedName>
        <fullName evidence="11">1,6-anhydro-N-acetylmuramyl-L-alanine amidase AmpD</fullName>
        <ecNumber evidence="5">3.5.1.28</ecNumber>
    </recommendedName>
    <alternativeName>
        <fullName evidence="12">N-acetylmuramoyl-L-alanine amidase</fullName>
    </alternativeName>
</protein>
<comment type="cofactor">
    <cofactor evidence="2">
        <name>Zn(2+)</name>
        <dbReference type="ChEBI" id="CHEBI:29105"/>
    </cofactor>
</comment>
<comment type="similarity">
    <text evidence="4">Belongs to the N-acetylmuramoyl-L-alanine amidase 2 family.</text>
</comment>
<evidence type="ECO:0000256" key="6">
    <source>
        <dbReference type="ARBA" id="ARBA00022490"/>
    </source>
</evidence>
<dbReference type="GO" id="GO:0046872">
    <property type="term" value="F:metal ion binding"/>
    <property type="evidence" value="ECO:0007669"/>
    <property type="project" value="UniProtKB-KW"/>
</dbReference>
<evidence type="ECO:0000256" key="4">
    <source>
        <dbReference type="ARBA" id="ARBA00007553"/>
    </source>
</evidence>
<proteinExistence type="inferred from homology"/>